<gene>
    <name evidence="8" type="ORF">OAory_01010920</name>
</gene>
<keyword evidence="6" id="KW-0539">Nucleus</keyword>
<dbReference type="GO" id="GO:0003677">
    <property type="term" value="F:DNA binding"/>
    <property type="evidence" value="ECO:0007669"/>
    <property type="project" value="UniProtKB-KW"/>
</dbReference>
<dbReference type="OrthoDB" id="3598904at2759"/>
<dbReference type="GO" id="GO:0009893">
    <property type="term" value="P:positive regulation of metabolic process"/>
    <property type="evidence" value="ECO:0007669"/>
    <property type="project" value="UniProtKB-ARBA"/>
</dbReference>
<keyword evidence="3" id="KW-0805">Transcription regulation</keyword>
<dbReference type="CDD" id="cd00067">
    <property type="entry name" value="GAL4"/>
    <property type="match status" value="1"/>
</dbReference>
<keyword evidence="2" id="KW-0862">Zinc</keyword>
<protein>
    <submittedName>
        <fullName evidence="8">Zn(2)-C6 fungal-type DNA-binding domain</fullName>
    </submittedName>
</protein>
<dbReference type="Proteomes" id="UP000190312">
    <property type="component" value="Unassembled WGS sequence"/>
</dbReference>
<dbReference type="InterPro" id="IPR036864">
    <property type="entry name" value="Zn2-C6_fun-type_DNA-bd_sf"/>
</dbReference>
<evidence type="ECO:0000256" key="4">
    <source>
        <dbReference type="ARBA" id="ARBA00023125"/>
    </source>
</evidence>
<keyword evidence="1" id="KW-0479">Metal-binding</keyword>
<dbReference type="EMBL" id="MKZY01000002">
    <property type="protein sequence ID" value="OOO13343.1"/>
    <property type="molecule type" value="Genomic_DNA"/>
</dbReference>
<feature type="domain" description="Zn(2)-C6 fungal-type" evidence="7">
    <location>
        <begin position="145"/>
        <end position="170"/>
    </location>
</feature>
<evidence type="ECO:0000313" key="8">
    <source>
        <dbReference type="EMBL" id="OOO13343.1"/>
    </source>
</evidence>
<dbReference type="InterPro" id="IPR052360">
    <property type="entry name" value="Transcr_Regulatory_Proteins"/>
</dbReference>
<evidence type="ECO:0000256" key="1">
    <source>
        <dbReference type="ARBA" id="ARBA00022723"/>
    </source>
</evidence>
<keyword evidence="5" id="KW-0804">Transcription</keyword>
<evidence type="ECO:0000256" key="5">
    <source>
        <dbReference type="ARBA" id="ARBA00023163"/>
    </source>
</evidence>
<dbReference type="PANTHER" id="PTHR36206:SF4">
    <property type="entry name" value="HYPOTHETICAL CONSERVED PROTEIN (EUROFUNG)-RELATED"/>
    <property type="match status" value="1"/>
</dbReference>
<organism evidence="8 9">
    <name type="scientific">Aspergillus oryzae</name>
    <name type="common">Yellow koji mold</name>
    <dbReference type="NCBI Taxonomy" id="5062"/>
    <lineage>
        <taxon>Eukaryota</taxon>
        <taxon>Fungi</taxon>
        <taxon>Dikarya</taxon>
        <taxon>Ascomycota</taxon>
        <taxon>Pezizomycotina</taxon>
        <taxon>Eurotiomycetes</taxon>
        <taxon>Eurotiomycetidae</taxon>
        <taxon>Eurotiales</taxon>
        <taxon>Aspergillaceae</taxon>
        <taxon>Aspergillus</taxon>
        <taxon>Aspergillus subgen. Circumdati</taxon>
    </lineage>
</organism>
<dbReference type="GO" id="GO:0000981">
    <property type="term" value="F:DNA-binding transcription factor activity, RNA polymerase II-specific"/>
    <property type="evidence" value="ECO:0007669"/>
    <property type="project" value="InterPro"/>
</dbReference>
<dbReference type="GO" id="GO:0008270">
    <property type="term" value="F:zinc ion binding"/>
    <property type="evidence" value="ECO:0007669"/>
    <property type="project" value="InterPro"/>
</dbReference>
<sequence length="620" mass="70421">MDRSLGPYRFGYPDDGLARYILGDVLEQYLSCDEYFWWQNLRVGKKVFKFQAFLHTREEEQMKIWKSFRQMRTVNRPMEDTIDIQRPRLGQFLLTWMKESELRQAKNTLEEQCDRRYENAIKAIEAELVNKKGEDDVKHGSSWIRRVKCDEQRPNCLRCTSTGRHCDGYPPDNAALVQKWVSRPASINSYCIPFKVPGSQADRQLLHYYCCQAAESLSSYTDPTLWTTLILQRSHHEPVIRNALVTLSALYQDHLSGELSCYNNDNLPPLRTLQRIAKCHRQLRVYLSSPGALPEVALTCSVLFYVFEALIGNAQQALKHLDLSLTLLQRCQKDSSPSMSKPDDIVPHLAALLSCLDVQASIYDQQRGPPRLILTSPSETCGTQSIVPEAFVDVAQSEAALLKLQNWISRHLHINAKIKHKPLAEIPPEVMHERGVVEEQLRRYLIAVDKLYQGSEEKVAQRILLLRIQARMYYGILLQRFPCTSSGQSSIIIHPLSPLNVQSYPAPEDWIDTALSEISILLDASKSPACRSRPFTLSTQLVGGLLHAGLKTTHQHTMKTALNLLQHPNFPSRDGLWDAKATESAIRSLLAQVSAEQDAGDRVLFVSTLDEPGQMVSYGR</sequence>
<dbReference type="SUPFAM" id="SSF57701">
    <property type="entry name" value="Zn2/Cys6 DNA-binding domain"/>
    <property type="match status" value="1"/>
</dbReference>
<dbReference type="AlphaFoldDB" id="A0A1S9DW91"/>
<comment type="caution">
    <text evidence="8">The sequence shown here is derived from an EMBL/GenBank/DDBJ whole genome shotgun (WGS) entry which is preliminary data.</text>
</comment>
<evidence type="ECO:0000256" key="2">
    <source>
        <dbReference type="ARBA" id="ARBA00022833"/>
    </source>
</evidence>
<evidence type="ECO:0000256" key="6">
    <source>
        <dbReference type="ARBA" id="ARBA00023242"/>
    </source>
</evidence>
<reference evidence="8 9" key="1">
    <citation type="submission" date="2016-10" db="EMBL/GenBank/DDBJ databases">
        <title>Genome sequencing of Aspergillus oryzae BCC7051.</title>
        <authorList>
            <person name="Thammarongtham C."/>
            <person name="Vorapreeda T."/>
            <person name="Nookaew I."/>
            <person name="Srisuk T."/>
            <person name="Land M."/>
            <person name="Jeennor S."/>
            <person name="Laoteng K."/>
        </authorList>
    </citation>
    <scope>NUCLEOTIDE SEQUENCE [LARGE SCALE GENOMIC DNA]</scope>
    <source>
        <strain evidence="8 9">BCC7051</strain>
    </source>
</reference>
<dbReference type="PANTHER" id="PTHR36206">
    <property type="entry name" value="ASPERCRYPTIN BIOSYNTHESIS CLUSTER-SPECIFIC TRANSCRIPTION REGULATOR ATNN-RELATED"/>
    <property type="match status" value="1"/>
</dbReference>
<keyword evidence="4 8" id="KW-0238">DNA-binding</keyword>
<name>A0A1S9DW91_ASPOZ</name>
<dbReference type="Pfam" id="PF00172">
    <property type="entry name" value="Zn_clus"/>
    <property type="match status" value="1"/>
</dbReference>
<proteinExistence type="predicted"/>
<evidence type="ECO:0000313" key="9">
    <source>
        <dbReference type="Proteomes" id="UP000190312"/>
    </source>
</evidence>
<dbReference type="InterPro" id="IPR001138">
    <property type="entry name" value="Zn2Cys6_DnaBD"/>
</dbReference>
<evidence type="ECO:0000256" key="3">
    <source>
        <dbReference type="ARBA" id="ARBA00023015"/>
    </source>
</evidence>
<accession>A0A1S9DW91</accession>
<evidence type="ECO:0000259" key="7">
    <source>
        <dbReference type="Pfam" id="PF00172"/>
    </source>
</evidence>
<dbReference type="VEuPathDB" id="FungiDB:AO090005000356"/>